<keyword evidence="2" id="KW-1185">Reference proteome</keyword>
<proteinExistence type="predicted"/>
<reference evidence="1 2" key="1">
    <citation type="submission" date="2015-01" db="EMBL/GenBank/DDBJ databases">
        <title>Evolution of Trichinella species and genotypes.</title>
        <authorList>
            <person name="Korhonen P.K."/>
            <person name="Edoardo P."/>
            <person name="Giuseppe L.R."/>
            <person name="Gasser R.B."/>
        </authorList>
    </citation>
    <scope>NUCLEOTIDE SEQUENCE [LARGE SCALE GENOMIC DNA]</scope>
    <source>
        <strain evidence="1">ISS1029</strain>
    </source>
</reference>
<evidence type="ECO:0000313" key="1">
    <source>
        <dbReference type="EMBL" id="KRY93969.1"/>
    </source>
</evidence>
<protein>
    <submittedName>
        <fullName evidence="1">Uncharacterized protein</fullName>
    </submittedName>
</protein>
<dbReference type="AlphaFoldDB" id="A0A0V1G6Z4"/>
<dbReference type="Proteomes" id="UP000055024">
    <property type="component" value="Unassembled WGS sequence"/>
</dbReference>
<organism evidence="1 2">
    <name type="scientific">Trichinella zimbabwensis</name>
    <dbReference type="NCBI Taxonomy" id="268475"/>
    <lineage>
        <taxon>Eukaryota</taxon>
        <taxon>Metazoa</taxon>
        <taxon>Ecdysozoa</taxon>
        <taxon>Nematoda</taxon>
        <taxon>Enoplea</taxon>
        <taxon>Dorylaimia</taxon>
        <taxon>Trichinellida</taxon>
        <taxon>Trichinellidae</taxon>
        <taxon>Trichinella</taxon>
    </lineage>
</organism>
<comment type="caution">
    <text evidence="1">The sequence shown here is derived from an EMBL/GenBank/DDBJ whole genome shotgun (WGS) entry which is preliminary data.</text>
</comment>
<sequence length="30" mass="3461">MLSISLLLLNDIKPVAILLYFRFQHSVKST</sequence>
<name>A0A0V1G6Z4_9BILA</name>
<evidence type="ECO:0000313" key="2">
    <source>
        <dbReference type="Proteomes" id="UP000055024"/>
    </source>
</evidence>
<accession>A0A0V1G6Z4</accession>
<gene>
    <name evidence="1" type="ORF">T11_12545</name>
</gene>
<dbReference type="EMBL" id="JYDP01005830">
    <property type="protein sequence ID" value="KRY93969.1"/>
    <property type="molecule type" value="Genomic_DNA"/>
</dbReference>